<proteinExistence type="predicted"/>
<evidence type="ECO:0000313" key="1">
    <source>
        <dbReference type="EMBL" id="KAJ1897921.1"/>
    </source>
</evidence>
<accession>A0ACC1INJ3</accession>
<protein>
    <submittedName>
        <fullName evidence="1">Suppressor of deletion of TFIIS</fullName>
    </submittedName>
</protein>
<sequence length="215" mass="24183">MTLSSHVFFFDIDNCLYSPTVGIIPLTKARIHAYGCSIGIDPETVKGICESYYKAYGLTIRGFIKHHGINPLDYNAKVDGSLPLETVIQPDLPLREMLQRIKMRRWAFTNAGIDHARRVLRCLGIEDMFEGITFCDYLEEDFACKPAKITYERAMQEASVSDPKMCYFVDDSVVNVVAAQEMGWTAVHVSPTEPMLPGGIPTIHDLPLVLPHIFE</sequence>
<evidence type="ECO:0000313" key="2">
    <source>
        <dbReference type="Proteomes" id="UP001150581"/>
    </source>
</evidence>
<keyword evidence="2" id="KW-1185">Reference proteome</keyword>
<organism evidence="1 2">
    <name type="scientific">Kickxella alabastrina</name>
    <dbReference type="NCBI Taxonomy" id="61397"/>
    <lineage>
        <taxon>Eukaryota</taxon>
        <taxon>Fungi</taxon>
        <taxon>Fungi incertae sedis</taxon>
        <taxon>Zoopagomycota</taxon>
        <taxon>Kickxellomycotina</taxon>
        <taxon>Kickxellomycetes</taxon>
        <taxon>Kickxellales</taxon>
        <taxon>Kickxellaceae</taxon>
        <taxon>Kickxella</taxon>
    </lineage>
</organism>
<gene>
    <name evidence="1" type="primary">SDT1_1</name>
    <name evidence="1" type="ORF">LPJ66_003076</name>
</gene>
<name>A0ACC1INJ3_9FUNG</name>
<reference evidence="1" key="1">
    <citation type="submission" date="2022-07" db="EMBL/GenBank/DDBJ databases">
        <title>Phylogenomic reconstructions and comparative analyses of Kickxellomycotina fungi.</title>
        <authorList>
            <person name="Reynolds N.K."/>
            <person name="Stajich J.E."/>
            <person name="Barry K."/>
            <person name="Grigoriev I.V."/>
            <person name="Crous P."/>
            <person name="Smith M.E."/>
        </authorList>
    </citation>
    <scope>NUCLEOTIDE SEQUENCE</scope>
    <source>
        <strain evidence="1">Benny 63K</strain>
    </source>
</reference>
<dbReference type="Proteomes" id="UP001150581">
    <property type="component" value="Unassembled WGS sequence"/>
</dbReference>
<comment type="caution">
    <text evidence="1">The sequence shown here is derived from an EMBL/GenBank/DDBJ whole genome shotgun (WGS) entry which is preliminary data.</text>
</comment>
<dbReference type="EMBL" id="JANBPG010000285">
    <property type="protein sequence ID" value="KAJ1897921.1"/>
    <property type="molecule type" value="Genomic_DNA"/>
</dbReference>